<dbReference type="InterPro" id="IPR010979">
    <property type="entry name" value="Ribosomal_uS13-like_H2TH"/>
</dbReference>
<keyword evidence="4" id="KW-0699">rRNA-binding</keyword>
<feature type="signal peptide" evidence="9">
    <location>
        <begin position="1"/>
        <end position="21"/>
    </location>
</feature>
<dbReference type="GO" id="GO:0006412">
    <property type="term" value="P:translation"/>
    <property type="evidence" value="ECO:0007669"/>
    <property type="project" value="InterPro"/>
</dbReference>
<dbReference type="PROSITE" id="PS00646">
    <property type="entry name" value="RIBOSOMAL_S13_1"/>
    <property type="match status" value="1"/>
</dbReference>
<keyword evidence="6" id="KW-0689">Ribosomal protein</keyword>
<keyword evidence="5" id="KW-0694">RNA-binding</keyword>
<dbReference type="Gene3D" id="1.10.8.50">
    <property type="match status" value="1"/>
</dbReference>
<feature type="chain" id="PRO_5030654949" description="Ribosomal protein S18" evidence="9">
    <location>
        <begin position="22"/>
        <end position="200"/>
    </location>
</feature>
<dbReference type="HAMAP" id="MF_01315">
    <property type="entry name" value="Ribosomal_uS13"/>
    <property type="match status" value="1"/>
</dbReference>
<comment type="similarity">
    <text evidence="2">Belongs to the universal ribosomal protein uS13 family.</text>
</comment>
<keyword evidence="7" id="KW-0687">Ribonucleoprotein</keyword>
<evidence type="ECO:0000256" key="9">
    <source>
        <dbReference type="SAM" id="SignalP"/>
    </source>
</evidence>
<evidence type="ECO:0000256" key="2">
    <source>
        <dbReference type="ARBA" id="ARBA00008080"/>
    </source>
</evidence>
<gene>
    <name evidence="10" type="ORF">CCUR1050_LOCUS3910</name>
</gene>
<evidence type="ECO:0008006" key="11">
    <source>
        <dbReference type="Google" id="ProtNLM"/>
    </source>
</evidence>
<keyword evidence="9" id="KW-0732">Signal</keyword>
<evidence type="ECO:0000313" key="10">
    <source>
        <dbReference type="EMBL" id="CAD8626232.1"/>
    </source>
</evidence>
<dbReference type="InterPro" id="IPR019977">
    <property type="entry name" value="Ribosomal_uS13_archaeal"/>
</dbReference>
<evidence type="ECO:0000256" key="5">
    <source>
        <dbReference type="ARBA" id="ARBA00022884"/>
    </source>
</evidence>
<feature type="region of interest" description="Disordered" evidence="8">
    <location>
        <begin position="178"/>
        <end position="200"/>
    </location>
</feature>
<dbReference type="PROSITE" id="PS50159">
    <property type="entry name" value="RIBOSOMAL_S13_2"/>
    <property type="match status" value="1"/>
</dbReference>
<dbReference type="AlphaFoldDB" id="A0A7S0LYC9"/>
<dbReference type="NCBIfam" id="NF003140">
    <property type="entry name" value="PRK04053.1"/>
    <property type="match status" value="1"/>
</dbReference>
<dbReference type="InterPro" id="IPR027437">
    <property type="entry name" value="Rbsml_uS13_C"/>
</dbReference>
<protein>
    <recommendedName>
        <fullName evidence="11">Ribosomal protein S18</fullName>
    </recommendedName>
</protein>
<reference evidence="10" key="1">
    <citation type="submission" date="2021-01" db="EMBL/GenBank/DDBJ databases">
        <authorList>
            <person name="Corre E."/>
            <person name="Pelletier E."/>
            <person name="Niang G."/>
            <person name="Scheremetjew M."/>
            <person name="Finn R."/>
            <person name="Kale V."/>
            <person name="Holt S."/>
            <person name="Cochrane G."/>
            <person name="Meng A."/>
            <person name="Brown T."/>
            <person name="Cohen L."/>
        </authorList>
    </citation>
    <scope>NUCLEOTIDE SEQUENCE</scope>
    <source>
        <strain evidence="10">CCAP979/52</strain>
    </source>
</reference>
<dbReference type="SUPFAM" id="SSF46946">
    <property type="entry name" value="S13-like H2TH domain"/>
    <property type="match status" value="1"/>
</dbReference>
<dbReference type="EMBL" id="HBEZ01006926">
    <property type="protein sequence ID" value="CAD8626232.1"/>
    <property type="molecule type" value="Transcribed_RNA"/>
</dbReference>
<dbReference type="GO" id="GO:0019843">
    <property type="term" value="F:rRNA binding"/>
    <property type="evidence" value="ECO:0007669"/>
    <property type="project" value="UniProtKB-KW"/>
</dbReference>
<keyword evidence="3" id="KW-0963">Cytoplasm</keyword>
<evidence type="ECO:0000256" key="7">
    <source>
        <dbReference type="ARBA" id="ARBA00023274"/>
    </source>
</evidence>
<dbReference type="Gene3D" id="4.10.910.10">
    <property type="entry name" value="30s ribosomal protein s13, domain 2"/>
    <property type="match status" value="1"/>
</dbReference>
<evidence type="ECO:0000256" key="8">
    <source>
        <dbReference type="SAM" id="MobiDB-lite"/>
    </source>
</evidence>
<evidence type="ECO:0000256" key="6">
    <source>
        <dbReference type="ARBA" id="ARBA00022980"/>
    </source>
</evidence>
<dbReference type="Pfam" id="PF00416">
    <property type="entry name" value="Ribosomal_S13"/>
    <property type="match status" value="1"/>
</dbReference>
<evidence type="ECO:0000256" key="3">
    <source>
        <dbReference type="ARBA" id="ARBA00022490"/>
    </source>
</evidence>
<dbReference type="NCBIfam" id="TIGR03629">
    <property type="entry name" value="uS13_arch"/>
    <property type="match status" value="1"/>
</dbReference>
<dbReference type="InterPro" id="IPR018269">
    <property type="entry name" value="Ribosomal_uS13_CS"/>
</dbReference>
<sequence>MLSKILLCCSMFICLNQLSIATLVQGPAPLRLRGGDPEVKVAAKLPPFVKERHEFNHIMRVLNTNLDGKRTVVYALTAIKGIGRRFSDVICKRAGLDSSKRAGELTPEEVERLVQIVENPQNYDIPAWMLNRRKDFRTGKDLHHTTNKLDLALRDDIDRLRKIRAHRGLRHAWGYRVRGQHTKTTGRRGRTVGVSHKKNP</sequence>
<name>A0A7S0LYC9_9CRYP</name>
<comment type="subcellular location">
    <subcellularLocation>
        <location evidence="1">Cytoplasm</location>
    </subcellularLocation>
</comment>
<proteinExistence type="inferred from homology"/>
<accession>A0A7S0LYC9</accession>
<organism evidence="10">
    <name type="scientific">Cryptomonas curvata</name>
    <dbReference type="NCBI Taxonomy" id="233186"/>
    <lineage>
        <taxon>Eukaryota</taxon>
        <taxon>Cryptophyceae</taxon>
        <taxon>Cryptomonadales</taxon>
        <taxon>Cryptomonadaceae</taxon>
        <taxon>Cryptomonas</taxon>
    </lineage>
</organism>
<dbReference type="GO" id="GO:0005829">
    <property type="term" value="C:cytosol"/>
    <property type="evidence" value="ECO:0007669"/>
    <property type="project" value="TreeGrafter"/>
</dbReference>
<dbReference type="FunFam" id="1.10.8.50:FF:000002">
    <property type="entry name" value="40S ribosomal protein S18"/>
    <property type="match status" value="1"/>
</dbReference>
<evidence type="ECO:0000256" key="1">
    <source>
        <dbReference type="ARBA" id="ARBA00004496"/>
    </source>
</evidence>
<dbReference type="InterPro" id="IPR001892">
    <property type="entry name" value="Ribosomal_uS13"/>
</dbReference>
<dbReference type="FunFam" id="4.10.910.10:FF:000002">
    <property type="entry name" value="40S ribosomal protein S18"/>
    <property type="match status" value="1"/>
</dbReference>
<dbReference type="GO" id="GO:0003735">
    <property type="term" value="F:structural constituent of ribosome"/>
    <property type="evidence" value="ECO:0007669"/>
    <property type="project" value="InterPro"/>
</dbReference>
<evidence type="ECO:0000256" key="4">
    <source>
        <dbReference type="ARBA" id="ARBA00022730"/>
    </source>
</evidence>
<dbReference type="PANTHER" id="PTHR10871:SF3">
    <property type="entry name" value="SMALL RIBOSOMAL SUBUNIT PROTEIN US13"/>
    <property type="match status" value="1"/>
</dbReference>
<dbReference type="PANTHER" id="PTHR10871">
    <property type="entry name" value="30S RIBOSOMAL PROTEIN S13/40S RIBOSOMAL PROTEIN S18"/>
    <property type="match status" value="1"/>
</dbReference>
<dbReference type="GO" id="GO:0015935">
    <property type="term" value="C:small ribosomal subunit"/>
    <property type="evidence" value="ECO:0007669"/>
    <property type="project" value="TreeGrafter"/>
</dbReference>